<dbReference type="EMBL" id="CP118848">
    <property type="protein sequence ID" value="WHI61250.1"/>
    <property type="molecule type" value="Genomic_DNA"/>
</dbReference>
<dbReference type="InterPro" id="IPR050259">
    <property type="entry name" value="SDR"/>
</dbReference>
<gene>
    <name evidence="2" type="ORF">PYH69_06365</name>
</gene>
<organism evidence="2 3">
    <name type="scientific">Mammaliicoccus lentus</name>
    <name type="common">Staphylococcus lentus</name>
    <dbReference type="NCBI Taxonomy" id="42858"/>
    <lineage>
        <taxon>Bacteria</taxon>
        <taxon>Bacillati</taxon>
        <taxon>Bacillota</taxon>
        <taxon>Bacilli</taxon>
        <taxon>Bacillales</taxon>
        <taxon>Staphylococcaceae</taxon>
        <taxon>Mammaliicoccus</taxon>
    </lineage>
</organism>
<dbReference type="InterPro" id="IPR036291">
    <property type="entry name" value="NAD(P)-bd_dom_sf"/>
</dbReference>
<dbReference type="CDD" id="cd05233">
    <property type="entry name" value="SDR_c"/>
    <property type="match status" value="1"/>
</dbReference>
<dbReference type="PANTHER" id="PTHR42879:SF2">
    <property type="entry name" value="3-OXOACYL-[ACYL-CARRIER-PROTEIN] REDUCTASE FABG"/>
    <property type="match status" value="1"/>
</dbReference>
<accession>A0AAX3W751</accession>
<dbReference type="Proteomes" id="UP001223261">
    <property type="component" value="Chromosome"/>
</dbReference>
<evidence type="ECO:0000256" key="1">
    <source>
        <dbReference type="ARBA" id="ARBA00006484"/>
    </source>
</evidence>
<dbReference type="PRINTS" id="PR00080">
    <property type="entry name" value="SDRFAMILY"/>
</dbReference>
<dbReference type="Gene3D" id="3.40.50.720">
    <property type="entry name" value="NAD(P)-binding Rossmann-like Domain"/>
    <property type="match status" value="1"/>
</dbReference>
<protein>
    <submittedName>
        <fullName evidence="2">SDR family oxidoreductase</fullName>
    </submittedName>
</protein>
<dbReference type="PANTHER" id="PTHR42879">
    <property type="entry name" value="3-OXOACYL-(ACYL-CARRIER-PROTEIN) REDUCTASE"/>
    <property type="match status" value="1"/>
</dbReference>
<dbReference type="PRINTS" id="PR00081">
    <property type="entry name" value="GDHRDH"/>
</dbReference>
<dbReference type="Pfam" id="PF13561">
    <property type="entry name" value="adh_short_C2"/>
    <property type="match status" value="1"/>
</dbReference>
<name>A0AAX3W751_MAMLE</name>
<dbReference type="SUPFAM" id="SSF51735">
    <property type="entry name" value="NAD(P)-binding Rossmann-fold domains"/>
    <property type="match status" value="1"/>
</dbReference>
<dbReference type="InterPro" id="IPR002347">
    <property type="entry name" value="SDR_fam"/>
</dbReference>
<evidence type="ECO:0000313" key="2">
    <source>
        <dbReference type="EMBL" id="WHI61250.1"/>
    </source>
</evidence>
<sequence>MAKSLIIGGSGDIGLSIVDECLARGDEVILHYNNADIETLKSRYKHQPVSFLKLDLTEKITFRELDEINHIDHLIYVAGQSLFGAIQDMSDEDIDGQYLINVYNLIKVVQALVDRLRQSDNGRIIVISSIWGETGASYETIYSTMKAAQLGFIKSLAKELALTSITVNAITPGVVHGKMTNELDEMTQIQLKEDIPQNRFITTKEISSCVAYLLDPLSQSVTGQVLRINGGWYT</sequence>
<dbReference type="AlphaFoldDB" id="A0AAX3W751"/>
<dbReference type="RefSeq" id="WP_147640643.1">
    <property type="nucleotide sequence ID" value="NZ_CABIVY010000002.1"/>
</dbReference>
<evidence type="ECO:0000313" key="3">
    <source>
        <dbReference type="Proteomes" id="UP001223261"/>
    </source>
</evidence>
<comment type="similarity">
    <text evidence="1">Belongs to the short-chain dehydrogenases/reductases (SDR) family.</text>
</comment>
<reference evidence="2" key="1">
    <citation type="journal article" date="2023" name="Antibiotics">
        <title>Prevalence and Molecular Characterization of Methicillin-Resistant Staphylococci (MRS) and Mammaliicocci (MRM) in Dromedary Camels from Algeria: First Detection of SCCmec-mecC Hybrid in Methicillin-Resistant Mammaliicoccus lentus.</title>
        <authorList>
            <person name="Belhout C."/>
            <person name="Boyen F."/>
            <person name="Vereecke N."/>
            <person name="Theuns S."/>
            <person name="Taibi N."/>
            <person name="Stegger M."/>
            <person name="de la Fe-Rodriguez P.Y."/>
            <person name="Bouayad L."/>
            <person name="Elgroud R."/>
            <person name="Butaye P."/>
        </authorList>
    </citation>
    <scope>NUCLEOTIDE SEQUENCE</scope>
    <source>
        <strain evidence="2">7048</strain>
    </source>
</reference>
<proteinExistence type="inferred from homology"/>
<dbReference type="NCBIfam" id="NF047420">
    <property type="entry name" value="EF_P_mod_YmfI"/>
    <property type="match status" value="1"/>
</dbReference>